<dbReference type="Gene3D" id="1.10.260.40">
    <property type="entry name" value="lambda repressor-like DNA-binding domains"/>
    <property type="match status" value="1"/>
</dbReference>
<keyword evidence="3" id="KW-1185">Reference proteome</keyword>
<dbReference type="SUPFAM" id="SSF47413">
    <property type="entry name" value="lambda repressor-like DNA-binding domains"/>
    <property type="match status" value="1"/>
</dbReference>
<dbReference type="Proteomes" id="UP001055804">
    <property type="component" value="Unassembled WGS sequence"/>
</dbReference>
<gene>
    <name evidence="2" type="ORF">NJQ99_12790</name>
</gene>
<dbReference type="InterPro" id="IPR010982">
    <property type="entry name" value="Lambda_DNA-bd_dom_sf"/>
</dbReference>
<reference evidence="2" key="1">
    <citation type="submission" date="2022-06" db="EMBL/GenBank/DDBJ databases">
        <title>Isolation and Genomics of Futiania mangrovii gen. nov., sp. nov., a Rare and Metabolically-versatile member in the Class Alphaproteobacteria.</title>
        <authorList>
            <person name="Liu L."/>
            <person name="Huang W.-C."/>
            <person name="Pan J."/>
            <person name="Li J."/>
            <person name="Huang Y."/>
            <person name="Du H."/>
            <person name="Liu Y."/>
            <person name="Li M."/>
        </authorList>
    </citation>
    <scope>NUCLEOTIDE SEQUENCE</scope>
    <source>
        <strain evidence="2">FT118</strain>
    </source>
</reference>
<evidence type="ECO:0000313" key="2">
    <source>
        <dbReference type="EMBL" id="MCP1337291.1"/>
    </source>
</evidence>
<name>A0A9J6PHL1_9PROT</name>
<dbReference type="GO" id="GO:0003677">
    <property type="term" value="F:DNA binding"/>
    <property type="evidence" value="ECO:0007669"/>
    <property type="project" value="InterPro"/>
</dbReference>
<dbReference type="InterPro" id="IPR001387">
    <property type="entry name" value="Cro/C1-type_HTH"/>
</dbReference>
<protein>
    <submittedName>
        <fullName evidence="2">Helix-turn-helix domain-containing protein</fullName>
    </submittedName>
</protein>
<evidence type="ECO:0000313" key="3">
    <source>
        <dbReference type="Proteomes" id="UP001055804"/>
    </source>
</evidence>
<dbReference type="RefSeq" id="WP_269333260.1">
    <property type="nucleotide sequence ID" value="NZ_JAMZFT010000003.1"/>
</dbReference>
<evidence type="ECO:0000259" key="1">
    <source>
        <dbReference type="PROSITE" id="PS50943"/>
    </source>
</evidence>
<dbReference type="EMBL" id="JAMZFT010000003">
    <property type="protein sequence ID" value="MCP1337291.1"/>
    <property type="molecule type" value="Genomic_DNA"/>
</dbReference>
<dbReference type="AlphaFoldDB" id="A0A9J6PHL1"/>
<dbReference type="PROSITE" id="PS50943">
    <property type="entry name" value="HTH_CROC1"/>
    <property type="match status" value="1"/>
</dbReference>
<proteinExistence type="predicted"/>
<dbReference type="CDD" id="cd00093">
    <property type="entry name" value="HTH_XRE"/>
    <property type="match status" value="1"/>
</dbReference>
<comment type="caution">
    <text evidence="2">The sequence shown here is derived from an EMBL/GenBank/DDBJ whole genome shotgun (WGS) entry which is preliminary data.</text>
</comment>
<sequence>MNRETDSKSPVYQYLESGLENVFIEGLSPCTDDSGEACYAIPNINQLHRAIAEAIVALPQKMSGSELRFLRTEMGMTQAELARIVHRQPLEISRWERAETDIDDNAEVVLRFLAVEKLELLRVDTVPQMSARVVKSAVEHPIRIDGSNPDDYRPLAA</sequence>
<accession>A0A9J6PHL1</accession>
<feature type="domain" description="HTH cro/C1-type" evidence="1">
    <location>
        <begin position="67"/>
        <end position="121"/>
    </location>
</feature>
<organism evidence="2 3">
    <name type="scientific">Futiania mangrovi</name>
    <dbReference type="NCBI Taxonomy" id="2959716"/>
    <lineage>
        <taxon>Bacteria</taxon>
        <taxon>Pseudomonadati</taxon>
        <taxon>Pseudomonadota</taxon>
        <taxon>Alphaproteobacteria</taxon>
        <taxon>Futianiales</taxon>
        <taxon>Futianiaceae</taxon>
        <taxon>Futiania</taxon>
    </lineage>
</organism>